<comment type="caution">
    <text evidence="1">The sequence shown here is derived from an EMBL/GenBank/DDBJ whole genome shotgun (WGS) entry which is preliminary data.</text>
</comment>
<accession>A0AAD5VNE4</accession>
<evidence type="ECO:0000313" key="1">
    <source>
        <dbReference type="EMBL" id="KAJ3563113.1"/>
    </source>
</evidence>
<dbReference type="Proteomes" id="UP001213000">
    <property type="component" value="Unassembled WGS sequence"/>
</dbReference>
<dbReference type="Pfam" id="PF13489">
    <property type="entry name" value="Methyltransf_23"/>
    <property type="match status" value="1"/>
</dbReference>
<organism evidence="1 2">
    <name type="scientific">Leucocoprinus birnbaumii</name>
    <dbReference type="NCBI Taxonomy" id="56174"/>
    <lineage>
        <taxon>Eukaryota</taxon>
        <taxon>Fungi</taxon>
        <taxon>Dikarya</taxon>
        <taxon>Basidiomycota</taxon>
        <taxon>Agaricomycotina</taxon>
        <taxon>Agaricomycetes</taxon>
        <taxon>Agaricomycetidae</taxon>
        <taxon>Agaricales</taxon>
        <taxon>Agaricineae</taxon>
        <taxon>Agaricaceae</taxon>
        <taxon>Leucocoprinus</taxon>
    </lineage>
</organism>
<dbReference type="PANTHER" id="PTHR43591:SF24">
    <property type="entry name" value="2-METHOXY-6-POLYPRENYL-1,4-BENZOQUINOL METHYLASE, MITOCHONDRIAL"/>
    <property type="match status" value="1"/>
</dbReference>
<dbReference type="InterPro" id="IPR029063">
    <property type="entry name" value="SAM-dependent_MTases_sf"/>
</dbReference>
<evidence type="ECO:0008006" key="3">
    <source>
        <dbReference type="Google" id="ProtNLM"/>
    </source>
</evidence>
<keyword evidence="2" id="KW-1185">Reference proteome</keyword>
<name>A0AAD5VNE4_9AGAR</name>
<dbReference type="CDD" id="cd02440">
    <property type="entry name" value="AdoMet_MTases"/>
    <property type="match status" value="1"/>
</dbReference>
<evidence type="ECO:0000313" key="2">
    <source>
        <dbReference type="Proteomes" id="UP001213000"/>
    </source>
</evidence>
<dbReference type="GO" id="GO:0008168">
    <property type="term" value="F:methyltransferase activity"/>
    <property type="evidence" value="ECO:0007669"/>
    <property type="project" value="TreeGrafter"/>
</dbReference>
<dbReference type="PANTHER" id="PTHR43591">
    <property type="entry name" value="METHYLTRANSFERASE"/>
    <property type="match status" value="1"/>
</dbReference>
<dbReference type="AlphaFoldDB" id="A0AAD5VNE4"/>
<dbReference type="EMBL" id="JANIEX010000794">
    <property type="protein sequence ID" value="KAJ3563113.1"/>
    <property type="molecule type" value="Genomic_DNA"/>
</dbReference>
<gene>
    <name evidence="1" type="ORF">NP233_g9153</name>
</gene>
<dbReference type="Gene3D" id="3.40.50.150">
    <property type="entry name" value="Vaccinia Virus protein VP39"/>
    <property type="match status" value="1"/>
</dbReference>
<protein>
    <recommendedName>
        <fullName evidence="3">S-adenosyl-L-methionine-dependent methyltransferase</fullName>
    </recommendedName>
</protein>
<reference evidence="1" key="1">
    <citation type="submission" date="2022-07" db="EMBL/GenBank/DDBJ databases">
        <title>Genome Sequence of Leucocoprinus birnbaumii.</title>
        <authorList>
            <person name="Buettner E."/>
        </authorList>
    </citation>
    <scope>NUCLEOTIDE SEQUENCE</scope>
    <source>
        <strain evidence="1">VT141</strain>
    </source>
</reference>
<sequence length="329" mass="36444">MSQDDSPPYAYVGEDDSDFFRSVYGRKLNVLNTSYLLPADEDEVKRSELHHRLLQFVFRGHNYIGPVKEALQFGQQRRILDLGTGGGSWAIAMADEFPRVEVIGIDLAPIQPRFELCDLDQIPIPYPDNHFDFIHARSLHTGIRDYPRFLKEIARLLRPGGLLLLIEPSLHPVFANTAAPVAAPQPPVMVPALAPQPQASVSPRLGANPIMVQTAPVSTVPIPAAAGVGSSGSSPSILNLNRGEQRGWITFWETYRNCLRSQRIDVSVPERLPELLAATGQFEKIVVQDGNVPVGSWPKGVPPCVYSRTGLCLLTRVHFFCTVFCFRLL</sequence>
<proteinExistence type="predicted"/>
<dbReference type="SUPFAM" id="SSF53335">
    <property type="entry name" value="S-adenosyl-L-methionine-dependent methyltransferases"/>
    <property type="match status" value="1"/>
</dbReference>